<dbReference type="GeneID" id="63744973"/>
<keyword evidence="1" id="KW-0521">NADP</keyword>
<evidence type="ECO:0000313" key="5">
    <source>
        <dbReference type="EMBL" id="OJJ29882.1"/>
    </source>
</evidence>
<evidence type="ECO:0000256" key="1">
    <source>
        <dbReference type="ARBA" id="ARBA00022857"/>
    </source>
</evidence>
<evidence type="ECO:0000313" key="6">
    <source>
        <dbReference type="Proteomes" id="UP000184383"/>
    </source>
</evidence>
<evidence type="ECO:0000259" key="4">
    <source>
        <dbReference type="Pfam" id="PF00248"/>
    </source>
</evidence>
<dbReference type="InterPro" id="IPR023210">
    <property type="entry name" value="NADP_OxRdtase_dom"/>
</dbReference>
<dbReference type="VEuPathDB" id="FungiDB:ASPWEDRAFT_122030"/>
<dbReference type="SUPFAM" id="SSF51430">
    <property type="entry name" value="NAD(P)-linked oxidoreductase"/>
    <property type="match status" value="1"/>
</dbReference>
<protein>
    <recommendedName>
        <fullName evidence="4">NADP-dependent oxidoreductase domain-containing protein</fullName>
    </recommendedName>
</protein>
<dbReference type="Pfam" id="PF00248">
    <property type="entry name" value="Aldo_ket_red"/>
    <property type="match status" value="1"/>
</dbReference>
<reference evidence="6" key="1">
    <citation type="journal article" date="2017" name="Genome Biol.">
        <title>Comparative genomics reveals high biological diversity and specific adaptations in the industrially and medically important fungal genus Aspergillus.</title>
        <authorList>
            <person name="de Vries R.P."/>
            <person name="Riley R."/>
            <person name="Wiebenga A."/>
            <person name="Aguilar-Osorio G."/>
            <person name="Amillis S."/>
            <person name="Uchima C.A."/>
            <person name="Anderluh G."/>
            <person name="Asadollahi M."/>
            <person name="Askin M."/>
            <person name="Barry K."/>
            <person name="Battaglia E."/>
            <person name="Bayram O."/>
            <person name="Benocci T."/>
            <person name="Braus-Stromeyer S.A."/>
            <person name="Caldana C."/>
            <person name="Canovas D."/>
            <person name="Cerqueira G.C."/>
            <person name="Chen F."/>
            <person name="Chen W."/>
            <person name="Choi C."/>
            <person name="Clum A."/>
            <person name="Dos Santos R.A."/>
            <person name="Damasio A.R."/>
            <person name="Diallinas G."/>
            <person name="Emri T."/>
            <person name="Fekete E."/>
            <person name="Flipphi M."/>
            <person name="Freyberg S."/>
            <person name="Gallo A."/>
            <person name="Gournas C."/>
            <person name="Habgood R."/>
            <person name="Hainaut M."/>
            <person name="Harispe M.L."/>
            <person name="Henrissat B."/>
            <person name="Hilden K.S."/>
            <person name="Hope R."/>
            <person name="Hossain A."/>
            <person name="Karabika E."/>
            <person name="Karaffa L."/>
            <person name="Karanyi Z."/>
            <person name="Krasevec N."/>
            <person name="Kuo A."/>
            <person name="Kusch H."/>
            <person name="LaButti K."/>
            <person name="Lagendijk E.L."/>
            <person name="Lapidus A."/>
            <person name="Levasseur A."/>
            <person name="Lindquist E."/>
            <person name="Lipzen A."/>
            <person name="Logrieco A.F."/>
            <person name="MacCabe A."/>
            <person name="Maekelae M.R."/>
            <person name="Malavazi I."/>
            <person name="Melin P."/>
            <person name="Meyer V."/>
            <person name="Mielnichuk N."/>
            <person name="Miskei M."/>
            <person name="Molnar A.P."/>
            <person name="Mule G."/>
            <person name="Ngan C.Y."/>
            <person name="Orejas M."/>
            <person name="Orosz E."/>
            <person name="Ouedraogo J.P."/>
            <person name="Overkamp K.M."/>
            <person name="Park H.-S."/>
            <person name="Perrone G."/>
            <person name="Piumi F."/>
            <person name="Punt P.J."/>
            <person name="Ram A.F."/>
            <person name="Ramon A."/>
            <person name="Rauscher S."/>
            <person name="Record E."/>
            <person name="Riano-Pachon D.M."/>
            <person name="Robert V."/>
            <person name="Roehrig J."/>
            <person name="Ruller R."/>
            <person name="Salamov A."/>
            <person name="Salih N.S."/>
            <person name="Samson R.A."/>
            <person name="Sandor E."/>
            <person name="Sanguinetti M."/>
            <person name="Schuetze T."/>
            <person name="Sepcic K."/>
            <person name="Shelest E."/>
            <person name="Sherlock G."/>
            <person name="Sophianopoulou V."/>
            <person name="Squina F.M."/>
            <person name="Sun H."/>
            <person name="Susca A."/>
            <person name="Todd R.B."/>
            <person name="Tsang A."/>
            <person name="Unkles S.E."/>
            <person name="van de Wiele N."/>
            <person name="van Rossen-Uffink D."/>
            <person name="Oliveira J.V."/>
            <person name="Vesth T.C."/>
            <person name="Visser J."/>
            <person name="Yu J.-H."/>
            <person name="Zhou M."/>
            <person name="Andersen M.R."/>
            <person name="Archer D.B."/>
            <person name="Baker S.E."/>
            <person name="Benoit I."/>
            <person name="Brakhage A.A."/>
            <person name="Braus G.H."/>
            <person name="Fischer R."/>
            <person name="Frisvad J.C."/>
            <person name="Goldman G.H."/>
            <person name="Houbraken J."/>
            <person name="Oakley B."/>
            <person name="Pocsi I."/>
            <person name="Scazzocchio C."/>
            <person name="Seiboth B."/>
            <person name="vanKuyk P.A."/>
            <person name="Wortman J."/>
            <person name="Dyer P.S."/>
            <person name="Grigoriev I.V."/>
        </authorList>
    </citation>
    <scope>NUCLEOTIDE SEQUENCE [LARGE SCALE GENOMIC DNA]</scope>
    <source>
        <strain evidence="6">DTO 134E9</strain>
    </source>
</reference>
<organism evidence="5 6">
    <name type="scientific">Aspergillus wentii DTO 134E9</name>
    <dbReference type="NCBI Taxonomy" id="1073089"/>
    <lineage>
        <taxon>Eukaryota</taxon>
        <taxon>Fungi</taxon>
        <taxon>Dikarya</taxon>
        <taxon>Ascomycota</taxon>
        <taxon>Pezizomycotina</taxon>
        <taxon>Eurotiomycetes</taxon>
        <taxon>Eurotiomycetidae</taxon>
        <taxon>Eurotiales</taxon>
        <taxon>Aspergillaceae</taxon>
        <taxon>Aspergillus</taxon>
        <taxon>Aspergillus subgen. Cremei</taxon>
    </lineage>
</organism>
<dbReference type="InterPro" id="IPR036812">
    <property type="entry name" value="NAD(P)_OxRdtase_dom_sf"/>
</dbReference>
<dbReference type="Proteomes" id="UP000184383">
    <property type="component" value="Unassembled WGS sequence"/>
</dbReference>
<gene>
    <name evidence="5" type="ORF">ASPWEDRAFT_122030</name>
</gene>
<dbReference type="PANTHER" id="PTHR43364:SF7">
    <property type="entry name" value="NADP-DEPENDENT OXIDOREDUCTASE DOMAIN-CONTAINING PROTEIN-RELATED"/>
    <property type="match status" value="1"/>
</dbReference>
<sequence length="384" mass="42578">MSVFALAPKPASLLGYHRVLAPSAGIKVSPLCLGTMNFGTTWKDFMGECSKEQSFALLDAFYNAGGNFLDTANNYQQEESEMWIGDWMKERGNREQMVIATKYTTGFRTSHRDTEPIQSNYVGNSIKSMRVSVEQSLKKLQTDYIDLLYVHWWDFTTSVEEVMHGLNNLIVSGKVLYLGISDTPAWIVVKANDYARSNGLRPFSVYQGKWNAGFRDIEREILPMCRDQGMAIAPWAPLGQGKFKSAEARSGGDEAGSGRAANLSEHDIKVSEALERVAKSKNTNLHAVALAYVMHKTPYVFPIIGQRKVEHLKANIEALSVTLSGEDLAQIDAASSFDIGFPMNFIFRDSYATNSTAADVFLTKVSAQIDAPPHALPVQARREV</sequence>
<dbReference type="OrthoDB" id="48988at2759"/>
<comment type="similarity">
    <text evidence="3">Belongs to the aldo/keto reductase family. Aldo/keto reductase 2 subfamily.</text>
</comment>
<dbReference type="CDD" id="cd19146">
    <property type="entry name" value="AKR_AKR9A1-2"/>
    <property type="match status" value="1"/>
</dbReference>
<accession>A0A1L9R4S1</accession>
<dbReference type="RefSeq" id="XP_040683559.1">
    <property type="nucleotide sequence ID" value="XM_040829125.1"/>
</dbReference>
<evidence type="ECO:0000256" key="3">
    <source>
        <dbReference type="ARBA" id="ARBA00038157"/>
    </source>
</evidence>
<evidence type="ECO:0000256" key="2">
    <source>
        <dbReference type="ARBA" id="ARBA00023002"/>
    </source>
</evidence>
<dbReference type="STRING" id="1073089.A0A1L9R4S1"/>
<dbReference type="GO" id="GO:0016491">
    <property type="term" value="F:oxidoreductase activity"/>
    <property type="evidence" value="ECO:0007669"/>
    <property type="project" value="UniProtKB-KW"/>
</dbReference>
<proteinExistence type="inferred from homology"/>
<keyword evidence="2" id="KW-0560">Oxidoreductase</keyword>
<dbReference type="InterPro" id="IPR050523">
    <property type="entry name" value="AKR_Detox_Biosynth"/>
</dbReference>
<keyword evidence="6" id="KW-1185">Reference proteome</keyword>
<dbReference type="PANTHER" id="PTHR43364">
    <property type="entry name" value="NADH-SPECIFIC METHYLGLYOXAL REDUCTASE-RELATED"/>
    <property type="match status" value="1"/>
</dbReference>
<name>A0A1L9R4S1_ASPWE</name>
<feature type="domain" description="NADP-dependent oxidoreductase" evidence="4">
    <location>
        <begin position="30"/>
        <end position="334"/>
    </location>
</feature>
<dbReference type="EMBL" id="KV878218">
    <property type="protein sequence ID" value="OJJ29882.1"/>
    <property type="molecule type" value="Genomic_DNA"/>
</dbReference>
<dbReference type="AlphaFoldDB" id="A0A1L9R4S1"/>
<dbReference type="Gene3D" id="3.20.20.100">
    <property type="entry name" value="NADP-dependent oxidoreductase domain"/>
    <property type="match status" value="1"/>
</dbReference>